<feature type="domain" description="SWIM-type" evidence="3">
    <location>
        <begin position="54"/>
        <end position="88"/>
    </location>
</feature>
<evidence type="ECO:0000256" key="2">
    <source>
        <dbReference type="SAM" id="MobiDB-lite"/>
    </source>
</evidence>
<gene>
    <name evidence="4" type="ORF">ACFFNX_47110</name>
</gene>
<organism evidence="4 5">
    <name type="scientific">Actinoallomurus acaciae</name>
    <dbReference type="NCBI Taxonomy" id="502577"/>
    <lineage>
        <taxon>Bacteria</taxon>
        <taxon>Bacillati</taxon>
        <taxon>Actinomycetota</taxon>
        <taxon>Actinomycetes</taxon>
        <taxon>Streptosporangiales</taxon>
        <taxon>Thermomonosporaceae</taxon>
        <taxon>Actinoallomurus</taxon>
    </lineage>
</organism>
<evidence type="ECO:0000256" key="1">
    <source>
        <dbReference type="PROSITE-ProRule" id="PRU00325"/>
    </source>
</evidence>
<evidence type="ECO:0000313" key="4">
    <source>
        <dbReference type="EMBL" id="MFB9839740.1"/>
    </source>
</evidence>
<dbReference type="EMBL" id="JBHLZP010000798">
    <property type="protein sequence ID" value="MFB9839740.1"/>
    <property type="molecule type" value="Genomic_DNA"/>
</dbReference>
<feature type="compositionally biased region" description="Basic and acidic residues" evidence="2">
    <location>
        <begin position="189"/>
        <end position="212"/>
    </location>
</feature>
<feature type="region of interest" description="Disordered" evidence="2">
    <location>
        <begin position="189"/>
        <end position="277"/>
    </location>
</feature>
<keyword evidence="5" id="KW-1185">Reference proteome</keyword>
<proteinExistence type="predicted"/>
<name>A0ABV5YXD4_9ACTN</name>
<keyword evidence="1" id="KW-0479">Metal-binding</keyword>
<feature type="compositionally biased region" description="Gly residues" evidence="2">
    <location>
        <begin position="244"/>
        <end position="262"/>
    </location>
</feature>
<reference evidence="4 5" key="1">
    <citation type="submission" date="2024-09" db="EMBL/GenBank/DDBJ databases">
        <authorList>
            <person name="Sun Q."/>
            <person name="Mori K."/>
        </authorList>
    </citation>
    <scope>NUCLEOTIDE SEQUENCE [LARGE SCALE GENOMIC DNA]</scope>
    <source>
        <strain evidence="4 5">TBRC 0563</strain>
    </source>
</reference>
<protein>
    <recommendedName>
        <fullName evidence="3">SWIM-type domain-containing protein</fullName>
    </recommendedName>
</protein>
<keyword evidence="1" id="KW-0863">Zinc-finger</keyword>
<sequence>MTRADLLALDTDALIALANRGLVKRATRELDAGTVPALSTDTDGTVRGRFPDGVEVAFPVGAGLDTASCTCPATGVCRHRIGLVLAYQRETEPAAPGAAKEWSPGSIDDETLRQVLGTRALTAARRRRAAGYSAYVHRDTPTPWVELPTCTVRFLVPGELGYAHTDAAGPEHGEAIALAVWAFREADEHAPGEQEVRLDLDDREEPPTKPKTDPAAPAGGTGLRGGGAAGPGVRAGTPEADAASGGGAGPGGSGAVGSGGRSGMREAAAAASGGGAG</sequence>
<feature type="non-terminal residue" evidence="4">
    <location>
        <position position="277"/>
    </location>
</feature>
<feature type="compositionally biased region" description="Gly residues" evidence="2">
    <location>
        <begin position="219"/>
        <end position="230"/>
    </location>
</feature>
<dbReference type="InterPro" id="IPR007527">
    <property type="entry name" value="Znf_SWIM"/>
</dbReference>
<dbReference type="PROSITE" id="PS50966">
    <property type="entry name" value="ZF_SWIM"/>
    <property type="match status" value="1"/>
</dbReference>
<evidence type="ECO:0000259" key="3">
    <source>
        <dbReference type="PROSITE" id="PS50966"/>
    </source>
</evidence>
<keyword evidence="1" id="KW-0862">Zinc</keyword>
<comment type="caution">
    <text evidence="4">The sequence shown here is derived from an EMBL/GenBank/DDBJ whole genome shotgun (WGS) entry which is preliminary data.</text>
</comment>
<accession>A0ABV5YXD4</accession>
<evidence type="ECO:0000313" key="5">
    <source>
        <dbReference type="Proteomes" id="UP001589627"/>
    </source>
</evidence>
<dbReference type="Proteomes" id="UP001589627">
    <property type="component" value="Unassembled WGS sequence"/>
</dbReference>